<dbReference type="GO" id="GO:0000272">
    <property type="term" value="P:polysaccharide catabolic process"/>
    <property type="evidence" value="ECO:0007669"/>
    <property type="project" value="UniProtKB-KW"/>
</dbReference>
<keyword evidence="4" id="KW-1185">Reference proteome</keyword>
<evidence type="ECO:0000313" key="3">
    <source>
        <dbReference type="EMBL" id="BBD99699.1"/>
    </source>
</evidence>
<keyword evidence="2" id="KW-0119">Carbohydrate metabolism</keyword>
<keyword evidence="2" id="KW-0378">Hydrolase</keyword>
<dbReference type="Pfam" id="PF01670">
    <property type="entry name" value="Glyco_hydro_12"/>
    <property type="match status" value="1"/>
</dbReference>
<dbReference type="PANTHER" id="PTHR34002">
    <property type="entry name" value="BLR1656 PROTEIN"/>
    <property type="match status" value="1"/>
</dbReference>
<dbReference type="KEGG" id="sami:SAMIE_1032000"/>
<dbReference type="GO" id="GO:0008810">
    <property type="term" value="F:cellulase activity"/>
    <property type="evidence" value="ECO:0007669"/>
    <property type="project" value="InterPro"/>
</dbReference>
<organism evidence="3 4">
    <name type="scientific">Sphingobium amiense</name>
    <dbReference type="NCBI Taxonomy" id="135719"/>
    <lineage>
        <taxon>Bacteria</taxon>
        <taxon>Pseudomonadati</taxon>
        <taxon>Pseudomonadota</taxon>
        <taxon>Alphaproteobacteria</taxon>
        <taxon>Sphingomonadales</taxon>
        <taxon>Sphingomonadaceae</taxon>
        <taxon>Sphingobium</taxon>
    </lineage>
</organism>
<dbReference type="InterPro" id="IPR013320">
    <property type="entry name" value="ConA-like_dom_sf"/>
</dbReference>
<dbReference type="Proteomes" id="UP000279959">
    <property type="component" value="Chromosome"/>
</dbReference>
<reference evidence="3 4" key="1">
    <citation type="submission" date="2018-05" db="EMBL/GenBank/DDBJ databases">
        <title>Complete Genome Sequence of the Nonylphenol-Degrading Bacterium Sphingobium amiense DSM 16289T.</title>
        <authorList>
            <person name="Ootsuka M."/>
            <person name="Nishizawa T."/>
            <person name="Ohta H."/>
        </authorList>
    </citation>
    <scope>NUCLEOTIDE SEQUENCE [LARGE SCALE GENOMIC DNA]</scope>
    <source>
        <strain evidence="3 4">DSM 16289</strain>
    </source>
</reference>
<accession>A0A494WG64</accession>
<dbReference type="InterPro" id="IPR013319">
    <property type="entry name" value="GH11/12"/>
</dbReference>
<name>A0A494WG64_9SPHN</name>
<comment type="similarity">
    <text evidence="1 2">Belongs to the glycosyl hydrolase 12 (cellulase H) family.</text>
</comment>
<gene>
    <name evidence="3" type="ORF">SAMIE_1032000</name>
</gene>
<keyword evidence="2" id="KW-0624">Polysaccharide degradation</keyword>
<dbReference type="AlphaFoldDB" id="A0A494WG64"/>
<proteinExistence type="inferred from homology"/>
<dbReference type="Gene3D" id="2.150.10.10">
    <property type="entry name" value="Serralysin-like metalloprotease, C-terminal"/>
    <property type="match status" value="1"/>
</dbReference>
<evidence type="ECO:0000256" key="1">
    <source>
        <dbReference type="ARBA" id="ARBA00005519"/>
    </source>
</evidence>
<dbReference type="PANTHER" id="PTHR34002:SF9">
    <property type="entry name" value="XYLOGLUCAN-SPECIFIC ENDO-BETA-1,4-GLUCANASE A"/>
    <property type="match status" value="1"/>
</dbReference>
<keyword evidence="2" id="KW-0326">Glycosidase</keyword>
<evidence type="ECO:0000313" key="4">
    <source>
        <dbReference type="Proteomes" id="UP000279959"/>
    </source>
</evidence>
<dbReference type="Gene3D" id="2.60.120.180">
    <property type="match status" value="1"/>
</dbReference>
<dbReference type="EMBL" id="AP018664">
    <property type="protein sequence ID" value="BBD99699.1"/>
    <property type="molecule type" value="Genomic_DNA"/>
</dbReference>
<dbReference type="InterPro" id="IPR011049">
    <property type="entry name" value="Serralysin-like_metalloprot_C"/>
</dbReference>
<dbReference type="SUPFAM" id="SSF49899">
    <property type="entry name" value="Concanavalin A-like lectins/glucanases"/>
    <property type="match status" value="1"/>
</dbReference>
<evidence type="ECO:0000256" key="2">
    <source>
        <dbReference type="RuleBase" id="RU361163"/>
    </source>
</evidence>
<dbReference type="SUPFAM" id="SSF51120">
    <property type="entry name" value="beta-Roll"/>
    <property type="match status" value="2"/>
</dbReference>
<sequence>MPDRGNRDFRKMYINSQNIVMALSGATNNWISAGKTAATRTGTAKNDQFHGIKGDVLIGGAGDDIYTLWNPNVTVIEKGGEGVDTIEVQYYGTIKLPDNIENVILSHERATGATGNALANLMIAGKTGATLDGGAGNDVLVGGAGADVFRVQAGNGSDVIYNFQSGWDAVNLSGYGFTSFAQILAKSVQAGTDVVVKLNSSETLTLRNMSLKSLTAADFNMPLNTPAPVATDKLLTQAGQGWNSNGWFVVNNAWGSSALTAGVDYTLNSAFSTSDMTRGTTFNWSYPLTTTDQRILAYPELIFGTSPHNAAGNPTDTSKVFPVQVSNLSKLTVDYDLSYTGNKGGFNVAYDIWFANSPTATGTSAVTTELMIWLHKGGFEPGGTAVGTYTNGDFSATIYHTGTYTALVADKEWTKGSIDIADIVSKLKTMGIMSDSEYLRSIELGAEVASGTGSMTINGLQINVETKDANGVSKAMSIDGTGATLTQPSDAVKPVPPIDLLDTSGRVIGTQKIELSTTDKTIVSKYDIGGNFTGSDVTTKEKGYGLVQHFDRTYKLASAEKIMLNADGSTQTIFYDGNWVMKNATKVTTDAKGQVTTQYYDAKWMPSGMDIKVDEGNGSTMIKHYDAKWALTGAERVVVSGNITTTYHFDTSWKYTGIDKLIVNSDGSRTYQHLDAASKLQSYDVVKLADGVETTTHYNSKNAITGIDKMSARADGVLVTQSYDASNKLIQNIFVGTDLGDKVVGSATNAHIYLGLGSDTFSGSSGVENIHFNTAIGNGDVDTLLLFNSTKDKIVLHHDIFDQIGVGNLASSAFVKGTMAMDADDRIIYDSATGSLYYDPDGSGSAQQILFAHITPTSGFGAGNFVIM</sequence>
<protein>
    <submittedName>
        <fullName evidence="3">Uncharacterized protein</fullName>
    </submittedName>
</protein>
<dbReference type="InterPro" id="IPR002594">
    <property type="entry name" value="GH12"/>
</dbReference>
<dbReference type="PRINTS" id="PR00313">
    <property type="entry name" value="CABNDNGRPT"/>
</dbReference>